<keyword evidence="5" id="KW-0460">Magnesium</keyword>
<dbReference type="OrthoDB" id="3062192at2759"/>
<evidence type="ECO:0000256" key="1">
    <source>
        <dbReference type="ARBA" id="ARBA00022723"/>
    </source>
</evidence>
<accession>A0A6A4GPD8</accession>
<dbReference type="InterPro" id="IPR001019">
    <property type="entry name" value="Gprotein_alpha_su"/>
</dbReference>
<dbReference type="Gene3D" id="3.40.50.300">
    <property type="entry name" value="P-loop containing nucleotide triphosphate hydrolases"/>
    <property type="match status" value="1"/>
</dbReference>
<sequence>MSEDSETSSILTITSSSTVPGLGSLSGKAIKRVGTAVLNRVEDILIRRRLAQAEALLGQRADTANANSVLKSLYSDLLELSRLSVRTRAFRLIMRQVGAMDFEELAAAVTDWSLFETYDLLKAMILCIRHEGGSMLQQLKAYHAAGLAAYKTRLPYASSEFMPRSILCTSFMLYMSMLISLSSSPTLSRLIVVELDLLTFIMELYPGILEQNIFKYSWSEQHLLAIQLVLLALSVKLDSVADALLVTQVHRLLTPITKILDADHWSIGDTKNDSPIASGNEVLRRIRSHISTNKQSQIYQSDVAPGTRIGEPIRECYTRYCIRTLTSGNEAIGNHGIEKQLRRDRTMRRNESQSKLLQQINSLGEEYDDEKRKSYKGIIFSNIIQFTIGILRDMLDLGLTLAPENDAYGEAVLSLPSKIDVSKEAIHRSREPNESGLYYLKSIDRITDPDYMPTDEDIIQTTGITETTLKIGELIYKMVNVGDQRSERRKWIHSFEDVTAVVFFAKLSDYDQMFTEDKNKLRHSPLINELVPGNYFPKYKGGDNYDEAYRYLCLQFLSLHHAREDIYLYETTSTTDTLELLQKSIQDILIKNRWSKTISLLV</sequence>
<evidence type="ECO:0000313" key="6">
    <source>
        <dbReference type="EMBL" id="KAE9387468.1"/>
    </source>
</evidence>
<evidence type="ECO:0000256" key="4">
    <source>
        <dbReference type="ARBA" id="ARBA00023224"/>
    </source>
</evidence>
<dbReference type="InterPro" id="IPR027417">
    <property type="entry name" value="P-loop_NTPase"/>
</dbReference>
<dbReference type="GO" id="GO:0001664">
    <property type="term" value="F:G protein-coupled receptor binding"/>
    <property type="evidence" value="ECO:0007669"/>
    <property type="project" value="TreeGrafter"/>
</dbReference>
<gene>
    <name evidence="6" type="ORF">BT96DRAFT_948321</name>
</gene>
<dbReference type="GO" id="GO:0005737">
    <property type="term" value="C:cytoplasm"/>
    <property type="evidence" value="ECO:0007669"/>
    <property type="project" value="TreeGrafter"/>
</dbReference>
<dbReference type="SUPFAM" id="SSF47895">
    <property type="entry name" value="Transducin (alpha subunit), insertion domain"/>
    <property type="match status" value="1"/>
</dbReference>
<evidence type="ECO:0000256" key="5">
    <source>
        <dbReference type="PIRSR" id="PIRSR601019-2"/>
    </source>
</evidence>
<dbReference type="SMART" id="SM00275">
    <property type="entry name" value="G_alpha"/>
    <property type="match status" value="1"/>
</dbReference>
<dbReference type="Gene3D" id="1.10.400.10">
    <property type="entry name" value="GI Alpha 1, domain 2-like"/>
    <property type="match status" value="1"/>
</dbReference>
<dbReference type="AlphaFoldDB" id="A0A6A4GPD8"/>
<dbReference type="GO" id="GO:0005834">
    <property type="term" value="C:heterotrimeric G-protein complex"/>
    <property type="evidence" value="ECO:0007669"/>
    <property type="project" value="TreeGrafter"/>
</dbReference>
<dbReference type="GO" id="GO:0046872">
    <property type="term" value="F:metal ion binding"/>
    <property type="evidence" value="ECO:0007669"/>
    <property type="project" value="UniProtKB-KW"/>
</dbReference>
<dbReference type="SUPFAM" id="SSF52540">
    <property type="entry name" value="P-loop containing nucleoside triphosphate hydrolases"/>
    <property type="match status" value="1"/>
</dbReference>
<feature type="binding site" evidence="5">
    <location>
        <position position="461"/>
    </location>
    <ligand>
        <name>Mg(2+)</name>
        <dbReference type="ChEBI" id="CHEBI:18420"/>
    </ligand>
</feature>
<name>A0A6A4GPD8_9AGAR</name>
<evidence type="ECO:0000313" key="7">
    <source>
        <dbReference type="Proteomes" id="UP000799118"/>
    </source>
</evidence>
<keyword evidence="7" id="KW-1185">Reference proteome</keyword>
<proteinExistence type="predicted"/>
<dbReference type="EMBL" id="ML769798">
    <property type="protein sequence ID" value="KAE9387468.1"/>
    <property type="molecule type" value="Genomic_DNA"/>
</dbReference>
<keyword evidence="3" id="KW-0342">GTP-binding</keyword>
<dbReference type="GO" id="GO:0003924">
    <property type="term" value="F:GTPase activity"/>
    <property type="evidence" value="ECO:0007669"/>
    <property type="project" value="InterPro"/>
</dbReference>
<dbReference type="GO" id="GO:0007188">
    <property type="term" value="P:adenylate cyclase-modulating G protein-coupled receptor signaling pathway"/>
    <property type="evidence" value="ECO:0007669"/>
    <property type="project" value="TreeGrafter"/>
</dbReference>
<dbReference type="PANTHER" id="PTHR10218">
    <property type="entry name" value="GTP-BINDING PROTEIN ALPHA SUBUNIT"/>
    <property type="match status" value="1"/>
</dbReference>
<keyword evidence="4" id="KW-0807">Transducer</keyword>
<keyword evidence="2" id="KW-0547">Nucleotide-binding</keyword>
<dbReference type="PANTHER" id="PTHR10218:SF302">
    <property type="entry name" value="GUANINE NUCLEOTIDE-BINDING PROTEIN ALPHA-5 SUBUNIT"/>
    <property type="match status" value="1"/>
</dbReference>
<dbReference type="FunFam" id="3.40.50.300:FF:000692">
    <property type="entry name" value="Guanine nucleotide-binding protein subunit alpha"/>
    <property type="match status" value="1"/>
</dbReference>
<dbReference type="GO" id="GO:0031683">
    <property type="term" value="F:G-protein beta/gamma-subunit complex binding"/>
    <property type="evidence" value="ECO:0007669"/>
    <property type="project" value="InterPro"/>
</dbReference>
<dbReference type="Proteomes" id="UP000799118">
    <property type="component" value="Unassembled WGS sequence"/>
</dbReference>
<reference evidence="6" key="1">
    <citation type="journal article" date="2019" name="Environ. Microbiol.">
        <title>Fungal ecological strategies reflected in gene transcription - a case study of two litter decomposers.</title>
        <authorList>
            <person name="Barbi F."/>
            <person name="Kohler A."/>
            <person name="Barry K."/>
            <person name="Baskaran P."/>
            <person name="Daum C."/>
            <person name="Fauchery L."/>
            <person name="Ihrmark K."/>
            <person name="Kuo A."/>
            <person name="LaButti K."/>
            <person name="Lipzen A."/>
            <person name="Morin E."/>
            <person name="Grigoriev I.V."/>
            <person name="Henrissat B."/>
            <person name="Lindahl B."/>
            <person name="Martin F."/>
        </authorList>
    </citation>
    <scope>NUCLEOTIDE SEQUENCE</scope>
    <source>
        <strain evidence="6">JB14</strain>
    </source>
</reference>
<dbReference type="PROSITE" id="PS51882">
    <property type="entry name" value="G_ALPHA"/>
    <property type="match status" value="1"/>
</dbReference>
<dbReference type="InterPro" id="IPR011025">
    <property type="entry name" value="GproteinA_insert"/>
</dbReference>
<dbReference type="PRINTS" id="PR00318">
    <property type="entry name" value="GPROTEINA"/>
</dbReference>
<keyword evidence="1 5" id="KW-0479">Metal-binding</keyword>
<organism evidence="6 7">
    <name type="scientific">Gymnopus androsaceus JB14</name>
    <dbReference type="NCBI Taxonomy" id="1447944"/>
    <lineage>
        <taxon>Eukaryota</taxon>
        <taxon>Fungi</taxon>
        <taxon>Dikarya</taxon>
        <taxon>Basidiomycota</taxon>
        <taxon>Agaricomycotina</taxon>
        <taxon>Agaricomycetes</taxon>
        <taxon>Agaricomycetidae</taxon>
        <taxon>Agaricales</taxon>
        <taxon>Marasmiineae</taxon>
        <taxon>Omphalotaceae</taxon>
        <taxon>Gymnopus</taxon>
    </lineage>
</organism>
<evidence type="ECO:0000256" key="3">
    <source>
        <dbReference type="ARBA" id="ARBA00023134"/>
    </source>
</evidence>
<protein>
    <submittedName>
        <fullName evidence="6">G-alpha-domain-containing protein</fullName>
    </submittedName>
</protein>
<dbReference type="GO" id="GO:0005525">
    <property type="term" value="F:GTP binding"/>
    <property type="evidence" value="ECO:0007669"/>
    <property type="project" value="UniProtKB-KW"/>
</dbReference>
<dbReference type="Pfam" id="PF00503">
    <property type="entry name" value="G-alpha"/>
    <property type="match status" value="1"/>
</dbReference>
<evidence type="ECO:0000256" key="2">
    <source>
        <dbReference type="ARBA" id="ARBA00022741"/>
    </source>
</evidence>